<dbReference type="InterPro" id="IPR000524">
    <property type="entry name" value="Tscrpt_reg_HTH_GntR"/>
</dbReference>
<feature type="domain" description="HTH gntR-type" evidence="4">
    <location>
        <begin position="233"/>
        <end position="300"/>
    </location>
</feature>
<feature type="domain" description="HTH gntR-type" evidence="4">
    <location>
        <begin position="16"/>
        <end position="83"/>
    </location>
</feature>
<dbReference type="InterPro" id="IPR036390">
    <property type="entry name" value="WH_DNA-bd_sf"/>
</dbReference>
<dbReference type="SUPFAM" id="SSF46785">
    <property type="entry name" value="Winged helix' DNA-binding domain"/>
    <property type="match status" value="2"/>
</dbReference>
<keyword evidence="2" id="KW-0238">DNA-binding</keyword>
<evidence type="ECO:0000313" key="6">
    <source>
        <dbReference type="Proteomes" id="UP000308121"/>
    </source>
</evidence>
<dbReference type="OrthoDB" id="8680240at2"/>
<name>A0A7Z8NPN5_9CELL</name>
<dbReference type="Proteomes" id="UP000308121">
    <property type="component" value="Unassembled WGS sequence"/>
</dbReference>
<evidence type="ECO:0000313" key="5">
    <source>
        <dbReference type="EMBL" id="TKR24020.1"/>
    </source>
</evidence>
<gene>
    <name evidence="5" type="ORF">FA014_08200</name>
</gene>
<dbReference type="Gene3D" id="1.10.10.10">
    <property type="entry name" value="Winged helix-like DNA-binding domain superfamily/Winged helix DNA-binding domain"/>
    <property type="match status" value="2"/>
</dbReference>
<accession>A0A7Z8NPN5</accession>
<comment type="caution">
    <text evidence="5">The sequence shown here is derived from an EMBL/GenBank/DDBJ whole genome shotgun (WGS) entry which is preliminary data.</text>
</comment>
<dbReference type="InterPro" id="IPR036388">
    <property type="entry name" value="WH-like_DNA-bd_sf"/>
</dbReference>
<dbReference type="EMBL" id="SZYE01000048">
    <property type="protein sequence ID" value="TKR24020.1"/>
    <property type="molecule type" value="Genomic_DNA"/>
</dbReference>
<dbReference type="PANTHER" id="PTHR43537:SF5">
    <property type="entry name" value="UXU OPERON TRANSCRIPTIONAL REGULATOR"/>
    <property type="match status" value="1"/>
</dbReference>
<dbReference type="CDD" id="cd07377">
    <property type="entry name" value="WHTH_GntR"/>
    <property type="match status" value="2"/>
</dbReference>
<dbReference type="GO" id="GO:0003677">
    <property type="term" value="F:DNA binding"/>
    <property type="evidence" value="ECO:0007669"/>
    <property type="project" value="UniProtKB-KW"/>
</dbReference>
<evidence type="ECO:0000259" key="4">
    <source>
        <dbReference type="PROSITE" id="PS50949"/>
    </source>
</evidence>
<keyword evidence="1" id="KW-0805">Transcription regulation</keyword>
<dbReference type="GO" id="GO:0003700">
    <property type="term" value="F:DNA-binding transcription factor activity"/>
    <property type="evidence" value="ECO:0007669"/>
    <property type="project" value="InterPro"/>
</dbReference>
<organism evidence="5 6">
    <name type="scientific">Cellulomonas hominis</name>
    <dbReference type="NCBI Taxonomy" id="156981"/>
    <lineage>
        <taxon>Bacteria</taxon>
        <taxon>Bacillati</taxon>
        <taxon>Actinomycetota</taxon>
        <taxon>Actinomycetes</taxon>
        <taxon>Micrococcales</taxon>
        <taxon>Cellulomonadaceae</taxon>
        <taxon>Cellulomonas</taxon>
    </lineage>
</organism>
<sequence>MCTVPIPREPMPLTRTPMRDEVYAALVHRVITGELAPGSRLDDEELQRLTGTSRAPLREALNQLAAVGLVDVAPRRSTHVTRLDGRASRESLEIDGAVLAQSLAEVATRLDDGLRATLERLRTTVLADAGSYREAARRDGLRPLLDAVVAGTGNPEYARISSSVGPVAHRFAALHADDLGPAHHSGMRAAVDAALAGDAEGARAAWLTLVDALVADTAMTGESDHPPTPPSAPTLRQRTADAIEQAIQDGTLGPGETLRESELMVWLGVSRTPVREALAALARDGLVVQAHHRPARVAESTPAGLRHLLRALGVLRGLAVRLTVEADPDGLVTALAALEPWTVGPTPDDAVRATLRLTSAVDARCPNRLLVRHASTLAARTRWSVAHHPARLDTSDPALVGLLRDAAAAGDADAAERAVLSAYTATAPAG</sequence>
<dbReference type="AlphaFoldDB" id="A0A7Z8NPN5"/>
<proteinExistence type="predicted"/>
<dbReference type="SMART" id="SM00345">
    <property type="entry name" value="HTH_GNTR"/>
    <property type="match status" value="2"/>
</dbReference>
<dbReference type="InterPro" id="IPR008920">
    <property type="entry name" value="TF_FadR/GntR_C"/>
</dbReference>
<dbReference type="PANTHER" id="PTHR43537">
    <property type="entry name" value="TRANSCRIPTIONAL REGULATOR, GNTR FAMILY"/>
    <property type="match status" value="1"/>
</dbReference>
<evidence type="ECO:0000256" key="3">
    <source>
        <dbReference type="ARBA" id="ARBA00023163"/>
    </source>
</evidence>
<evidence type="ECO:0000256" key="2">
    <source>
        <dbReference type="ARBA" id="ARBA00023125"/>
    </source>
</evidence>
<keyword evidence="3" id="KW-0804">Transcription</keyword>
<reference evidence="5 6" key="1">
    <citation type="submission" date="2019-05" db="EMBL/GenBank/DDBJ databases">
        <title>Genome sequence of Cellulomonas hominis strain CS1.</title>
        <authorList>
            <person name="Belmont J."/>
            <person name="Maclea K.S."/>
        </authorList>
    </citation>
    <scope>NUCLEOTIDE SEQUENCE [LARGE SCALE GENOMIC DNA]</scope>
    <source>
        <strain evidence="5 6">CS1</strain>
    </source>
</reference>
<protein>
    <submittedName>
        <fullName evidence="5">GntR family transcriptional regulator</fullName>
    </submittedName>
</protein>
<dbReference type="Gene3D" id="1.20.120.530">
    <property type="entry name" value="GntR ligand-binding domain-like"/>
    <property type="match status" value="1"/>
</dbReference>
<dbReference type="Pfam" id="PF00392">
    <property type="entry name" value="GntR"/>
    <property type="match status" value="2"/>
</dbReference>
<dbReference type="PROSITE" id="PS50949">
    <property type="entry name" value="HTH_GNTR"/>
    <property type="match status" value="2"/>
</dbReference>
<evidence type="ECO:0000256" key="1">
    <source>
        <dbReference type="ARBA" id="ARBA00023015"/>
    </source>
</evidence>